<dbReference type="PROSITE" id="PS51783">
    <property type="entry name" value="PH_BEACH"/>
    <property type="match status" value="1"/>
</dbReference>
<organism evidence="5 6">
    <name type="scientific">Entamoeba nuttalli</name>
    <dbReference type="NCBI Taxonomy" id="412467"/>
    <lineage>
        <taxon>Eukaryota</taxon>
        <taxon>Amoebozoa</taxon>
        <taxon>Evosea</taxon>
        <taxon>Archamoebae</taxon>
        <taxon>Mastigamoebida</taxon>
        <taxon>Entamoebidae</taxon>
        <taxon>Entamoeba</taxon>
    </lineage>
</organism>
<dbReference type="InterPro" id="IPR036322">
    <property type="entry name" value="WD40_repeat_dom_sf"/>
</dbReference>
<dbReference type="SUPFAM" id="SSF50978">
    <property type="entry name" value="WD40 repeat-like"/>
    <property type="match status" value="1"/>
</dbReference>
<dbReference type="InterPro" id="IPR013320">
    <property type="entry name" value="ConA-like_dom_sf"/>
</dbReference>
<dbReference type="InterPro" id="IPR011993">
    <property type="entry name" value="PH-like_dom_sf"/>
</dbReference>
<comment type="caution">
    <text evidence="5">The sequence shown here is derived from an EMBL/GenBank/DDBJ whole genome shotgun (WGS) entry which is preliminary data.</text>
</comment>
<dbReference type="Gene3D" id="2.60.120.200">
    <property type="match status" value="1"/>
</dbReference>
<evidence type="ECO:0000256" key="2">
    <source>
        <dbReference type="PROSITE-ProRule" id="PRU00221"/>
    </source>
</evidence>
<dbReference type="Gene3D" id="1.10.1540.10">
    <property type="entry name" value="BEACH domain"/>
    <property type="match status" value="1"/>
</dbReference>
<gene>
    <name evidence="5" type="ORF">ENUP19_0241G0031</name>
</gene>
<evidence type="ECO:0000259" key="3">
    <source>
        <dbReference type="PROSITE" id="PS50197"/>
    </source>
</evidence>
<dbReference type="SUPFAM" id="SSF48371">
    <property type="entry name" value="ARM repeat"/>
    <property type="match status" value="2"/>
</dbReference>
<dbReference type="PROSITE" id="PS50197">
    <property type="entry name" value="BEACH"/>
    <property type="match status" value="1"/>
</dbReference>
<keyword evidence="6" id="KW-1185">Reference proteome</keyword>
<dbReference type="InterPro" id="IPR015943">
    <property type="entry name" value="WD40/YVTN_repeat-like_dom_sf"/>
</dbReference>
<dbReference type="Pfam" id="PF02138">
    <property type="entry name" value="Beach"/>
    <property type="match status" value="1"/>
</dbReference>
<dbReference type="InterPro" id="IPR000409">
    <property type="entry name" value="BEACH_dom"/>
</dbReference>
<feature type="domain" description="BEACH" evidence="3">
    <location>
        <begin position="1903"/>
        <end position="2181"/>
    </location>
</feature>
<dbReference type="SMART" id="SM00320">
    <property type="entry name" value="WD40"/>
    <property type="match status" value="2"/>
</dbReference>
<reference evidence="5 6" key="1">
    <citation type="journal article" date="2019" name="PLoS Negl. Trop. Dis.">
        <title>Whole genome sequencing of Entamoeba nuttalli reveals mammalian host-related molecular signatures and a novel octapeptide-repeat surface protein.</title>
        <authorList>
            <person name="Tanaka M."/>
            <person name="Makiuchi T."/>
            <person name="Komiyama T."/>
            <person name="Shiina T."/>
            <person name="Osaki K."/>
            <person name="Tachibana H."/>
        </authorList>
    </citation>
    <scope>NUCLEOTIDE SEQUENCE [LARGE SCALE GENOMIC DNA]</scope>
    <source>
        <strain evidence="5 6">P19-061405</strain>
    </source>
</reference>
<evidence type="ECO:0008006" key="7">
    <source>
        <dbReference type="Google" id="ProtNLM"/>
    </source>
</evidence>
<keyword evidence="1 2" id="KW-0853">WD repeat</keyword>
<feature type="repeat" description="WD" evidence="2">
    <location>
        <begin position="2297"/>
        <end position="2338"/>
    </location>
</feature>
<evidence type="ECO:0000313" key="6">
    <source>
        <dbReference type="Proteomes" id="UP001628156"/>
    </source>
</evidence>
<dbReference type="InterPro" id="IPR023362">
    <property type="entry name" value="PH-BEACH_dom"/>
</dbReference>
<dbReference type="InterPro" id="IPR016024">
    <property type="entry name" value="ARM-type_fold"/>
</dbReference>
<feature type="domain" description="BEACH-type PH" evidence="4">
    <location>
        <begin position="1782"/>
        <end position="1885"/>
    </location>
</feature>
<evidence type="ECO:0000259" key="4">
    <source>
        <dbReference type="PROSITE" id="PS51783"/>
    </source>
</evidence>
<dbReference type="InterPro" id="IPR001680">
    <property type="entry name" value="WD40_rpt"/>
</dbReference>
<dbReference type="SMART" id="SM01026">
    <property type="entry name" value="Beach"/>
    <property type="match status" value="1"/>
</dbReference>
<protein>
    <recommendedName>
        <fullName evidence="7">Beige/BEACH domain containing protein</fullName>
    </recommendedName>
</protein>
<dbReference type="InterPro" id="IPR050865">
    <property type="entry name" value="BEACH_Domain"/>
</dbReference>
<dbReference type="PANTHER" id="PTHR13743">
    <property type="entry name" value="BEIGE/BEACH-RELATED"/>
    <property type="match status" value="1"/>
</dbReference>
<sequence length="2461" mass="282208">MDELKRYYIDIIRINDPENVNVIENRLKNYSESNQLLPLFIDNFFNQFNKGTVLEYSSGKSVLKGMVILSNEQFFESTQYKFMSDEFINSYSHYYYILVNGIIVDNKLCECLIELALNVFPKIEFNIIPKELIQINFKQIEYATLFLPVFEMISKVMNPKVLQELYVSRSMKEALNKTVETMLDAKLNENTLKVIDTYLKFIKTTCTFDSRILNIHIQSLFFNRIVIIITSPITFEMLNTSINDTSFFDTLQLSIVTSLQDLCFYGNGVYSITSTPPSFNNSNNNVGLIKNYEIPSILMKLLVCPRLTLYALQSIQFILFCNPENYYILPTYLESICLMLVSFKSIEIELVFQMLEKLLNTYHRDLSPFVDVFIQFISLSNFLHTSIMPPFISFIIKLIGSHRSLYQSSLSPLLIPLVQVLLDTSTTTEDTSNIVECVTRVICILLSGNKENTALFMRESSIIEKLVQLFNNKPQYRNEITSIIKEVIALVPTDQAALISTLMIDEILNDIDPISRLSSAISLMDQSPIAREMFGVCNCFELLRKFIERWGYSQPLNTPTRSKTLVQRMNIITSCVDSYVCTLQESTTNRMRLQNGFPVKFIDDYLEFNPWKETEPIIVCSHILALITEQPTNKIKSIFIGETIKVNIINSYLLPSLLRFSKSLEEKHRNYLFKILTNSFGSTMELFGAYQSNVLETILLCFSNALNDPLFVQLIEKIGRYSIKPKSCKKLIKALKGECLNSNLLSILTSMVSGDTVGGLTFDTSDKVSYIKNYIWLDNIPLLITGWFRLCGGIYNIVEIIPVRSSGGISISINTGIMEIFNENTRLSFINVPLGTWFHLAICLYPNQPVLCFVNGNFINESKSSINILQGSYTVTVGHNGHSIHSYSFSVGELMIINGTRTANDIKTMYQLGPQYKGRYCASCYNESISLRGPTSIINPSISIQRDDIIYVMTDLINDVSRTDLVVEGRVCPTSPSPFVTCICRCGGIALLLSLIEKSSSTSELCDSLQVLMFCLRGSSELYAEAVKTNSFDILVLILHSKKQLISHGVLQVLLALSGIKTSDSDFCVTHPEILTTLVLDFDLLSSCPNGIEYVLKTLKSVYEFSPVSASESLRGVGLMRKLMVLFIDENTESSVINCVTQLLICILSVNCSKEEVSVVTSFASYFLQVFDKSDSDFHRSWCAFRCTQLLTLLDQIVSVKGILPGLSSNFIYQFVSVSKPPESLAPPLLHLAANLSFLSQSFSDDFYSDLDQLLRVVYVFTSSKESIYALFALLLHTNPVISELFTTVNIVQRPLCPRYMLLLNEIVRSSLLIEFDKQRILNSEFIILTFIDIFHQYRSIRQSIIQSNELVKSLLSVLVLRNKKYIGDAQLNKEQQTLCKDIVKCIGYLIAASLRDGDSYKKIIYYSSILQPNGDLLKEIILSSIQQLHELFYSIPKDKITKIFVEYSQFLLDISISQQMNISLHLVINCIYVLMNIYIDFKEIHSKDQNNIWVEMIDRMNLLMFDNITEDSFVFAAQQFHLQDFFFSQPHSETYVTTFLTIILTQITNSQVKKINPIYSSILKRISMSYMNILNKILPTRDLKKGFKSLLQMNSDKVFLWVENKIVELRSLCLQLNQSIRTFRNTQEERKEIIVKQLALAFKEIGNEVDDIHKSVITQDDRLKEIDNRRQKAIELYIKERKYLYDKPLSIKLQLITIWNTMKLNLIMPKGIWEENVEEYMIDDTQSSFGIRRRIVRDYRFNERYNILKGTKGKTLQLNLIQKEEKNNRQSNDSIDVISELEYDEFEEMFNCIQLYGLEEVPCFIDIDSNGIKVIKGLNKSNIKLDENSHWIKIDWNDIVCIIKRRYLLQNNAIEILTCYGKSLFLIFEHKYDKIIKKFMKYKSEAFDIIHEIEPPINLINKIGKVFNQIDEMTELWKKGELSNFNYLMYLNIKAGRSFNDLSQYPIFPWILNDYTSKTIDLNDERIYRNFAYPIVAQTENKREKLQIKFQENGSHFGNHYSSLATTLIFLFRAEPYMKMHIQLFDGHFDTDRLFNSISKFFDSLSATPIELIPEFFFLPQFLINFNTIDFGKRKDNNVVNNVELPPWCNGNPRQFVNINMKALESSYVSQHLNEWIDLIFGYKQRGKNAEEACNVYPQCSYEIGDLSKMNEKERQTTLDKIRNFGQTPIQLFKTPHPKREVSCTKYNIGVFEQDKNYSLTVVNKSGFPIGEMLLDEKNEITITRKGEIIIPNGSAQVGSGGIMRIERNGKIMNIEECQNGSILIGDERNVLVGGGDGSIQIIDISTDSPKKRGRLCGHDTAITCCVIDNNNNIIITSDQHGICLIWDIGTLMCLHVIEVGECVIGLDINNETGNFIVLTQHQLHYYDINGDLISQSQWIEHEQFTSVAITQTPMWNDKTFVVIGDMKGNVTFLKLTDNFEFIHCQTISSHPTPIESLKISNDNTSILIGHVNGIVICLN</sequence>
<dbReference type="Proteomes" id="UP001628156">
    <property type="component" value="Unassembled WGS sequence"/>
</dbReference>
<dbReference type="SUPFAM" id="SSF49899">
    <property type="entry name" value="Concanavalin A-like lectins/glucanases"/>
    <property type="match status" value="1"/>
</dbReference>
<dbReference type="Gene3D" id="2.130.10.10">
    <property type="entry name" value="YVTN repeat-like/Quinoprotein amine dehydrogenase"/>
    <property type="match status" value="1"/>
</dbReference>
<dbReference type="PANTHER" id="PTHR13743:SF161">
    <property type="entry name" value="BEIGE_BEACH DOMAIN CONTAINING PROTEIN"/>
    <property type="match status" value="1"/>
</dbReference>
<proteinExistence type="predicted"/>
<accession>A0ABQ0DQH4</accession>
<dbReference type="CDD" id="cd06071">
    <property type="entry name" value="Beach"/>
    <property type="match status" value="1"/>
</dbReference>
<dbReference type="EMBL" id="BAAFRS010000241">
    <property type="protein sequence ID" value="GAB1225094.1"/>
    <property type="molecule type" value="Genomic_DNA"/>
</dbReference>
<name>A0ABQ0DQH4_9EUKA</name>
<dbReference type="SUPFAM" id="SSF81837">
    <property type="entry name" value="BEACH domain"/>
    <property type="match status" value="1"/>
</dbReference>
<dbReference type="Gene3D" id="2.30.29.30">
    <property type="entry name" value="Pleckstrin-homology domain (PH domain)/Phosphotyrosine-binding domain (PTB)"/>
    <property type="match status" value="1"/>
</dbReference>
<dbReference type="SUPFAM" id="SSF50729">
    <property type="entry name" value="PH domain-like"/>
    <property type="match status" value="1"/>
</dbReference>
<dbReference type="PROSITE" id="PS50082">
    <property type="entry name" value="WD_REPEATS_2"/>
    <property type="match status" value="1"/>
</dbReference>
<evidence type="ECO:0000256" key="1">
    <source>
        <dbReference type="ARBA" id="ARBA00022574"/>
    </source>
</evidence>
<dbReference type="InterPro" id="IPR036372">
    <property type="entry name" value="BEACH_dom_sf"/>
</dbReference>
<evidence type="ECO:0000313" key="5">
    <source>
        <dbReference type="EMBL" id="GAB1225094.1"/>
    </source>
</evidence>